<keyword evidence="3" id="KW-0808">Transferase</keyword>
<organism evidence="3 4">
    <name type="scientific">Flavobacterium chuncheonense</name>
    <dbReference type="NCBI Taxonomy" id="2026653"/>
    <lineage>
        <taxon>Bacteria</taxon>
        <taxon>Pseudomonadati</taxon>
        <taxon>Bacteroidota</taxon>
        <taxon>Flavobacteriia</taxon>
        <taxon>Flavobacteriales</taxon>
        <taxon>Flavobacteriaceae</taxon>
        <taxon>Flavobacterium</taxon>
    </lineage>
</organism>
<evidence type="ECO:0000259" key="2">
    <source>
        <dbReference type="Pfam" id="PF13439"/>
    </source>
</evidence>
<keyword evidence="3" id="KW-0328">Glycosyltransferase</keyword>
<comment type="caution">
    <text evidence="3">The sequence shown here is derived from an EMBL/GenBank/DDBJ whole genome shotgun (WGS) entry which is preliminary data.</text>
</comment>
<gene>
    <name evidence="3" type="ORF">ACFS5J_03310</name>
</gene>
<dbReference type="EC" id="2.4.-.-" evidence="3"/>
<reference evidence="4" key="1">
    <citation type="journal article" date="2019" name="Int. J. Syst. Evol. Microbiol.">
        <title>The Global Catalogue of Microorganisms (GCM) 10K type strain sequencing project: providing services to taxonomists for standard genome sequencing and annotation.</title>
        <authorList>
            <consortium name="The Broad Institute Genomics Platform"/>
            <consortium name="The Broad Institute Genome Sequencing Center for Infectious Disease"/>
            <person name="Wu L."/>
            <person name="Ma J."/>
        </authorList>
    </citation>
    <scope>NUCLEOTIDE SEQUENCE [LARGE SCALE GENOMIC DNA]</scope>
    <source>
        <strain evidence="4">KCTC 22671</strain>
    </source>
</reference>
<dbReference type="Gene3D" id="3.40.50.2000">
    <property type="entry name" value="Glycogen Phosphorylase B"/>
    <property type="match status" value="2"/>
</dbReference>
<evidence type="ECO:0000259" key="1">
    <source>
        <dbReference type="Pfam" id="PF00534"/>
    </source>
</evidence>
<accession>A0ABW5YJ79</accession>
<name>A0ABW5YJ79_9FLAO</name>
<dbReference type="GO" id="GO:0016757">
    <property type="term" value="F:glycosyltransferase activity"/>
    <property type="evidence" value="ECO:0007669"/>
    <property type="project" value="UniProtKB-KW"/>
</dbReference>
<dbReference type="RefSeq" id="WP_379810568.1">
    <property type="nucleotide sequence ID" value="NZ_JBHUPC010000010.1"/>
</dbReference>
<evidence type="ECO:0000313" key="3">
    <source>
        <dbReference type="EMBL" id="MFD2891038.1"/>
    </source>
</evidence>
<dbReference type="PANTHER" id="PTHR45947">
    <property type="entry name" value="SULFOQUINOVOSYL TRANSFERASE SQD2"/>
    <property type="match status" value="1"/>
</dbReference>
<dbReference type="InterPro" id="IPR001296">
    <property type="entry name" value="Glyco_trans_1"/>
</dbReference>
<keyword evidence="4" id="KW-1185">Reference proteome</keyword>
<protein>
    <submittedName>
        <fullName evidence="3">Glycosyltransferase family 4 protein</fullName>
        <ecNumber evidence="3">2.4.-.-</ecNumber>
    </submittedName>
</protein>
<proteinExistence type="predicted"/>
<dbReference type="InterPro" id="IPR050194">
    <property type="entry name" value="Glycosyltransferase_grp1"/>
</dbReference>
<dbReference type="PANTHER" id="PTHR45947:SF3">
    <property type="entry name" value="SULFOQUINOVOSYL TRANSFERASE SQD2"/>
    <property type="match status" value="1"/>
</dbReference>
<feature type="domain" description="Glycosyl transferase family 1" evidence="1">
    <location>
        <begin position="204"/>
        <end position="350"/>
    </location>
</feature>
<feature type="domain" description="Glycosyltransferase subfamily 4-like N-terminal" evidence="2">
    <location>
        <begin position="65"/>
        <end position="186"/>
    </location>
</feature>
<dbReference type="Pfam" id="PF00534">
    <property type="entry name" value="Glycos_transf_1"/>
    <property type="match status" value="1"/>
</dbReference>
<dbReference type="SUPFAM" id="SSF53756">
    <property type="entry name" value="UDP-Glycosyltransferase/glycogen phosphorylase"/>
    <property type="match status" value="1"/>
</dbReference>
<sequence length="375" mass="43860">MKVLHITNDFSGSKVYQKLMGELDSLGIPQIIYNPIREVSRIGKNKIELKEEHSEIIYSLILNKYSDRVFYKRKIRKIVNDLEDKIDLQKVTSIHAHTWFSDGGAAYELYKKHKIPYIITVRNTDLNLFFKYMIHLRSYGIEILKNASKIIFISAVYKKRFFETMNLQNVYFDFENKSIVIPNGVDNFWIQNLQETKKELNFPVELVYVGSFTKNKNVLRLIEAVSVLNKFEIKYHLTLIGEGGKHEKKVKRQLMNKSYVKFLGKIDDKAQLSQIFKKSHIFTMPSHTETFGLVYIEAISQGLPIVFTRNEGIDGFYDNMKIGEAVNSQKLDSIVNAIEKIKTDYATYNFIGNEILKNHDWAKIAKKYEEFYKIN</sequence>
<dbReference type="CDD" id="cd03801">
    <property type="entry name" value="GT4_PimA-like"/>
    <property type="match status" value="1"/>
</dbReference>
<dbReference type="EMBL" id="JBHUPC010000010">
    <property type="protein sequence ID" value="MFD2891038.1"/>
    <property type="molecule type" value="Genomic_DNA"/>
</dbReference>
<dbReference type="Proteomes" id="UP001597534">
    <property type="component" value="Unassembled WGS sequence"/>
</dbReference>
<evidence type="ECO:0000313" key="4">
    <source>
        <dbReference type="Proteomes" id="UP001597534"/>
    </source>
</evidence>
<dbReference type="Pfam" id="PF13439">
    <property type="entry name" value="Glyco_transf_4"/>
    <property type="match status" value="1"/>
</dbReference>
<dbReference type="InterPro" id="IPR028098">
    <property type="entry name" value="Glyco_trans_4-like_N"/>
</dbReference>